<evidence type="ECO:0000313" key="2">
    <source>
        <dbReference type="Proteomes" id="UP000735302"/>
    </source>
</evidence>
<dbReference type="Proteomes" id="UP000735302">
    <property type="component" value="Unassembled WGS sequence"/>
</dbReference>
<accession>A0AAV4BJH3</accession>
<dbReference type="AlphaFoldDB" id="A0AAV4BJH3"/>
<dbReference type="EMBL" id="BLXT01005052">
    <property type="protein sequence ID" value="GFO19185.1"/>
    <property type="molecule type" value="Genomic_DNA"/>
</dbReference>
<keyword evidence="2" id="KW-1185">Reference proteome</keyword>
<gene>
    <name evidence="1" type="ORF">PoB_004569000</name>
</gene>
<sequence>MDEAQISDLIREGLEKLIDITVTYSNLWLDSVAGTMNRQGNVFKCDCSSNHWLALITDSYTIFVNLSFIHGPCRKQRPDLETITNEVVFFIHIHFIN</sequence>
<comment type="caution">
    <text evidence="1">The sequence shown here is derived from an EMBL/GenBank/DDBJ whole genome shotgun (WGS) entry which is preliminary data.</text>
</comment>
<protein>
    <submittedName>
        <fullName evidence="1">Uncharacterized protein</fullName>
    </submittedName>
</protein>
<reference evidence="1 2" key="1">
    <citation type="journal article" date="2021" name="Elife">
        <title>Chloroplast acquisition without the gene transfer in kleptoplastic sea slugs, Plakobranchus ocellatus.</title>
        <authorList>
            <person name="Maeda T."/>
            <person name="Takahashi S."/>
            <person name="Yoshida T."/>
            <person name="Shimamura S."/>
            <person name="Takaki Y."/>
            <person name="Nagai Y."/>
            <person name="Toyoda A."/>
            <person name="Suzuki Y."/>
            <person name="Arimoto A."/>
            <person name="Ishii H."/>
            <person name="Satoh N."/>
            <person name="Nishiyama T."/>
            <person name="Hasebe M."/>
            <person name="Maruyama T."/>
            <person name="Minagawa J."/>
            <person name="Obokata J."/>
            <person name="Shigenobu S."/>
        </authorList>
    </citation>
    <scope>NUCLEOTIDE SEQUENCE [LARGE SCALE GENOMIC DNA]</scope>
</reference>
<evidence type="ECO:0000313" key="1">
    <source>
        <dbReference type="EMBL" id="GFO19185.1"/>
    </source>
</evidence>
<name>A0AAV4BJH3_9GAST</name>
<proteinExistence type="predicted"/>
<organism evidence="1 2">
    <name type="scientific">Plakobranchus ocellatus</name>
    <dbReference type="NCBI Taxonomy" id="259542"/>
    <lineage>
        <taxon>Eukaryota</taxon>
        <taxon>Metazoa</taxon>
        <taxon>Spiralia</taxon>
        <taxon>Lophotrochozoa</taxon>
        <taxon>Mollusca</taxon>
        <taxon>Gastropoda</taxon>
        <taxon>Heterobranchia</taxon>
        <taxon>Euthyneura</taxon>
        <taxon>Panpulmonata</taxon>
        <taxon>Sacoglossa</taxon>
        <taxon>Placobranchoidea</taxon>
        <taxon>Plakobranchidae</taxon>
        <taxon>Plakobranchus</taxon>
    </lineage>
</organism>